<comment type="caution">
    <text evidence="1">The sequence shown here is derived from an EMBL/GenBank/DDBJ whole genome shotgun (WGS) entry which is preliminary data.</text>
</comment>
<sequence length="87" mass="9779">MTLTTLQYRRVTDADRETLLAMRKSCGWGTDRIDSYISEPSWVTYLFFRPSEDGKGEQPVGMGCLVFDIPGDPTMANREEGVIAISK</sequence>
<reference evidence="1" key="1">
    <citation type="submission" date="2023-04" db="EMBL/GenBank/DDBJ databases">
        <title>Draft Genome sequencing of Naganishia species isolated from polar environments using Oxford Nanopore Technology.</title>
        <authorList>
            <person name="Leo P."/>
            <person name="Venkateswaran K."/>
        </authorList>
    </citation>
    <scope>NUCLEOTIDE SEQUENCE</scope>
    <source>
        <strain evidence="1">DBVPG 5303</strain>
    </source>
</reference>
<protein>
    <submittedName>
        <fullName evidence="1">Uncharacterized protein</fullName>
    </submittedName>
</protein>
<proteinExistence type="predicted"/>
<organism evidence="1 2">
    <name type="scientific">Naganishia onofrii</name>
    <dbReference type="NCBI Taxonomy" id="1851511"/>
    <lineage>
        <taxon>Eukaryota</taxon>
        <taxon>Fungi</taxon>
        <taxon>Dikarya</taxon>
        <taxon>Basidiomycota</taxon>
        <taxon>Agaricomycotina</taxon>
        <taxon>Tremellomycetes</taxon>
        <taxon>Filobasidiales</taxon>
        <taxon>Filobasidiaceae</taxon>
        <taxon>Naganishia</taxon>
    </lineage>
</organism>
<evidence type="ECO:0000313" key="1">
    <source>
        <dbReference type="EMBL" id="KAJ9128063.1"/>
    </source>
</evidence>
<keyword evidence="2" id="KW-1185">Reference proteome</keyword>
<name>A0ACC2XVL9_9TREE</name>
<dbReference type="EMBL" id="JASBWV010000001">
    <property type="protein sequence ID" value="KAJ9128063.1"/>
    <property type="molecule type" value="Genomic_DNA"/>
</dbReference>
<gene>
    <name evidence="1" type="ORF">QFC24_000354</name>
</gene>
<accession>A0ACC2XVL9</accession>
<evidence type="ECO:0000313" key="2">
    <source>
        <dbReference type="Proteomes" id="UP001234202"/>
    </source>
</evidence>
<dbReference type="Proteomes" id="UP001234202">
    <property type="component" value="Unassembled WGS sequence"/>
</dbReference>